<sequence length="128" mass="14144">MEREKPPLRKIDQYMPPNCPCCNITKRFTMAILASIGERGEGEGEGEGDVCDVFCEDGRDHVSPPPHPNTSHKHTPTPPRRPHPCHASPTPLPRLSSSPAHLLLGGCGWEGVEIPDWLPWVWSTPPIT</sequence>
<protein>
    <submittedName>
        <fullName evidence="2">Uncharacterized protein</fullName>
    </submittedName>
</protein>
<accession>A0A5B7JGD2</accession>
<feature type="compositionally biased region" description="Basic residues" evidence="1">
    <location>
        <begin position="70"/>
        <end position="84"/>
    </location>
</feature>
<comment type="caution">
    <text evidence="2">The sequence shown here is derived from an EMBL/GenBank/DDBJ whole genome shotgun (WGS) entry which is preliminary data.</text>
</comment>
<keyword evidence="3" id="KW-1185">Reference proteome</keyword>
<dbReference type="Proteomes" id="UP000324222">
    <property type="component" value="Unassembled WGS sequence"/>
</dbReference>
<evidence type="ECO:0000313" key="3">
    <source>
        <dbReference type="Proteomes" id="UP000324222"/>
    </source>
</evidence>
<organism evidence="2 3">
    <name type="scientific">Portunus trituberculatus</name>
    <name type="common">Swimming crab</name>
    <name type="synonym">Neptunus trituberculatus</name>
    <dbReference type="NCBI Taxonomy" id="210409"/>
    <lineage>
        <taxon>Eukaryota</taxon>
        <taxon>Metazoa</taxon>
        <taxon>Ecdysozoa</taxon>
        <taxon>Arthropoda</taxon>
        <taxon>Crustacea</taxon>
        <taxon>Multicrustacea</taxon>
        <taxon>Malacostraca</taxon>
        <taxon>Eumalacostraca</taxon>
        <taxon>Eucarida</taxon>
        <taxon>Decapoda</taxon>
        <taxon>Pleocyemata</taxon>
        <taxon>Brachyura</taxon>
        <taxon>Eubrachyura</taxon>
        <taxon>Portunoidea</taxon>
        <taxon>Portunidae</taxon>
        <taxon>Portuninae</taxon>
        <taxon>Portunus</taxon>
    </lineage>
</organism>
<gene>
    <name evidence="2" type="ORF">E2C01_088570</name>
</gene>
<evidence type="ECO:0000313" key="2">
    <source>
        <dbReference type="EMBL" id="MPC93443.1"/>
    </source>
</evidence>
<dbReference type="AlphaFoldDB" id="A0A5B7JGD2"/>
<feature type="region of interest" description="Disordered" evidence="1">
    <location>
        <begin position="39"/>
        <end position="93"/>
    </location>
</feature>
<name>A0A5B7JGD2_PORTR</name>
<reference evidence="2 3" key="1">
    <citation type="submission" date="2019-05" db="EMBL/GenBank/DDBJ databases">
        <title>Another draft genome of Portunus trituberculatus and its Hox gene families provides insights of decapod evolution.</title>
        <authorList>
            <person name="Jeong J.-H."/>
            <person name="Song I."/>
            <person name="Kim S."/>
            <person name="Choi T."/>
            <person name="Kim D."/>
            <person name="Ryu S."/>
            <person name="Kim W."/>
        </authorList>
    </citation>
    <scope>NUCLEOTIDE SEQUENCE [LARGE SCALE GENOMIC DNA]</scope>
    <source>
        <tissue evidence="2">Muscle</tissue>
    </source>
</reference>
<evidence type="ECO:0000256" key="1">
    <source>
        <dbReference type="SAM" id="MobiDB-lite"/>
    </source>
</evidence>
<dbReference type="EMBL" id="VSRR010094881">
    <property type="protein sequence ID" value="MPC93443.1"/>
    <property type="molecule type" value="Genomic_DNA"/>
</dbReference>
<proteinExistence type="predicted"/>
<dbReference type="OrthoDB" id="2985014at2759"/>